<evidence type="ECO:0000256" key="2">
    <source>
        <dbReference type="SAM" id="Phobius"/>
    </source>
</evidence>
<organism evidence="3 4">
    <name type="scientific">Kocuria aegyptia</name>
    <dbReference type="NCBI Taxonomy" id="330943"/>
    <lineage>
        <taxon>Bacteria</taxon>
        <taxon>Bacillati</taxon>
        <taxon>Actinomycetota</taxon>
        <taxon>Actinomycetes</taxon>
        <taxon>Micrococcales</taxon>
        <taxon>Micrococcaceae</taxon>
        <taxon>Kocuria</taxon>
    </lineage>
</organism>
<dbReference type="EMBL" id="BAAAOA010000046">
    <property type="protein sequence ID" value="GAA1770232.1"/>
    <property type="molecule type" value="Genomic_DNA"/>
</dbReference>
<gene>
    <name evidence="3" type="ORF">GCM10009767_30130</name>
</gene>
<feature type="transmembrane region" description="Helical" evidence="2">
    <location>
        <begin position="73"/>
        <end position="97"/>
    </location>
</feature>
<proteinExistence type="predicted"/>
<feature type="compositionally biased region" description="Basic and acidic residues" evidence="1">
    <location>
        <begin position="1"/>
        <end position="10"/>
    </location>
</feature>
<protein>
    <submittedName>
        <fullName evidence="3">Uncharacterized protein</fullName>
    </submittedName>
</protein>
<keyword evidence="2" id="KW-0472">Membrane</keyword>
<feature type="transmembrane region" description="Helical" evidence="2">
    <location>
        <begin position="109"/>
        <end position="135"/>
    </location>
</feature>
<evidence type="ECO:0000313" key="4">
    <source>
        <dbReference type="Proteomes" id="UP001501204"/>
    </source>
</evidence>
<accession>A0ABP4X837</accession>
<evidence type="ECO:0000313" key="3">
    <source>
        <dbReference type="EMBL" id="GAA1770232.1"/>
    </source>
</evidence>
<dbReference type="Proteomes" id="UP001501204">
    <property type="component" value="Unassembled WGS sequence"/>
</dbReference>
<reference evidence="4" key="1">
    <citation type="journal article" date="2019" name="Int. J. Syst. Evol. Microbiol.">
        <title>The Global Catalogue of Microorganisms (GCM) 10K type strain sequencing project: providing services to taxonomists for standard genome sequencing and annotation.</title>
        <authorList>
            <consortium name="The Broad Institute Genomics Platform"/>
            <consortium name="The Broad Institute Genome Sequencing Center for Infectious Disease"/>
            <person name="Wu L."/>
            <person name="Ma J."/>
        </authorList>
    </citation>
    <scope>NUCLEOTIDE SEQUENCE [LARGE SCALE GENOMIC DNA]</scope>
    <source>
        <strain evidence="4">JCM 14735</strain>
    </source>
</reference>
<keyword evidence="2" id="KW-1133">Transmembrane helix</keyword>
<sequence>MSQHPYEPRGHGGPPPPGAPPYAKVRPPRPPATPDLRLLLRLTVASFGVALLGSAVGFLAAPEQYTGLTAGPAFGTIVLVVSLLFGFGFTAGLYALVYFPLREQRQWGWILGIVFASMALLTTLANAVLVLAVPLGASPGLVTGALKAAVDVAWLVVAARPGVRAALR</sequence>
<evidence type="ECO:0000256" key="1">
    <source>
        <dbReference type="SAM" id="MobiDB-lite"/>
    </source>
</evidence>
<keyword evidence="2" id="KW-0812">Transmembrane</keyword>
<feature type="transmembrane region" description="Helical" evidence="2">
    <location>
        <begin position="38"/>
        <end position="61"/>
    </location>
</feature>
<name>A0ABP4X837_9MICC</name>
<feature type="region of interest" description="Disordered" evidence="1">
    <location>
        <begin position="1"/>
        <end position="27"/>
    </location>
</feature>
<comment type="caution">
    <text evidence="3">The sequence shown here is derived from an EMBL/GenBank/DDBJ whole genome shotgun (WGS) entry which is preliminary data.</text>
</comment>
<keyword evidence="4" id="KW-1185">Reference proteome</keyword>
<feature type="transmembrane region" description="Helical" evidence="2">
    <location>
        <begin position="141"/>
        <end position="159"/>
    </location>
</feature>
<dbReference type="RefSeq" id="WP_344123853.1">
    <property type="nucleotide sequence ID" value="NZ_BAAAOA010000046.1"/>
</dbReference>